<feature type="region of interest" description="Disordered" evidence="1">
    <location>
        <begin position="1"/>
        <end position="112"/>
    </location>
</feature>
<protein>
    <submittedName>
        <fullName evidence="2">Uncharacterized protein</fullName>
    </submittedName>
</protein>
<dbReference type="RefSeq" id="XP_020133425.1">
    <property type="nucleotide sequence ID" value="XM_020279424.1"/>
</dbReference>
<proteinExistence type="predicted"/>
<name>A0A1J9R9H2_9PEZI</name>
<gene>
    <name evidence="2" type="ORF">BKCO1_800081</name>
</gene>
<feature type="compositionally biased region" description="Acidic residues" evidence="1">
    <location>
        <begin position="72"/>
        <end position="83"/>
    </location>
</feature>
<reference evidence="2 3" key="1">
    <citation type="submission" date="2016-10" db="EMBL/GenBank/DDBJ databases">
        <title>Proteomics and genomics reveal pathogen-plant mechanisms compatible with a hemibiotrophic lifestyle of Diplodia corticola.</title>
        <authorList>
            <person name="Fernandes I."/>
            <person name="De Jonge R."/>
            <person name="Van De Peer Y."/>
            <person name="Devreese B."/>
            <person name="Alves A."/>
            <person name="Esteves A.C."/>
        </authorList>
    </citation>
    <scope>NUCLEOTIDE SEQUENCE [LARGE SCALE GENOMIC DNA]</scope>
    <source>
        <strain evidence="2 3">CBS 112549</strain>
    </source>
</reference>
<comment type="caution">
    <text evidence="2">The sequence shown here is derived from an EMBL/GenBank/DDBJ whole genome shotgun (WGS) entry which is preliminary data.</text>
</comment>
<dbReference type="EMBL" id="MNUE01000008">
    <property type="protein sequence ID" value="OJD37184.1"/>
    <property type="molecule type" value="Genomic_DNA"/>
</dbReference>
<dbReference type="Proteomes" id="UP000183809">
    <property type="component" value="Unassembled WGS sequence"/>
</dbReference>
<feature type="compositionally biased region" description="Basic and acidic residues" evidence="1">
    <location>
        <begin position="7"/>
        <end position="18"/>
    </location>
</feature>
<feature type="compositionally biased region" description="Basic and acidic residues" evidence="1">
    <location>
        <begin position="96"/>
        <end position="109"/>
    </location>
</feature>
<evidence type="ECO:0000313" key="2">
    <source>
        <dbReference type="EMBL" id="OJD37184.1"/>
    </source>
</evidence>
<organism evidence="2 3">
    <name type="scientific">Diplodia corticola</name>
    <dbReference type="NCBI Taxonomy" id="236234"/>
    <lineage>
        <taxon>Eukaryota</taxon>
        <taxon>Fungi</taxon>
        <taxon>Dikarya</taxon>
        <taxon>Ascomycota</taxon>
        <taxon>Pezizomycotina</taxon>
        <taxon>Dothideomycetes</taxon>
        <taxon>Dothideomycetes incertae sedis</taxon>
        <taxon>Botryosphaeriales</taxon>
        <taxon>Botryosphaeriaceae</taxon>
        <taxon>Diplodia</taxon>
    </lineage>
</organism>
<keyword evidence="3" id="KW-1185">Reference proteome</keyword>
<evidence type="ECO:0000256" key="1">
    <source>
        <dbReference type="SAM" id="MobiDB-lite"/>
    </source>
</evidence>
<feature type="region of interest" description="Disordered" evidence="1">
    <location>
        <begin position="139"/>
        <end position="202"/>
    </location>
</feature>
<dbReference type="GeneID" id="31019687"/>
<evidence type="ECO:0000313" key="3">
    <source>
        <dbReference type="Proteomes" id="UP000183809"/>
    </source>
</evidence>
<accession>A0A1J9R9H2</accession>
<dbReference type="AlphaFoldDB" id="A0A1J9R9H2"/>
<sequence>MAQTKAQESEDSKPEGDHKRRPSPEQSPPEKRRRKTNDSDQGANGARKGMEEPNGAQRIGGGGEKAFVWREEVEDSQAGDLAEDPPATSSGSGPSKEMRIQDVRREISDKSGALAPVGLSDYLEGDLHIDQLQHSGVHATEVQEDEQTIGLSPPSTPPPFQWHGDSLMPGSPGTKSNKGRGQHLNIQLSDYYWRGGSGQPEQ</sequence>